<dbReference type="Pfam" id="PF10294">
    <property type="entry name" value="Methyltransf_16"/>
    <property type="match status" value="1"/>
</dbReference>
<gene>
    <name evidence="1" type="ORF">TCHU04912_LOCUS17101</name>
</gene>
<organism evidence="1">
    <name type="scientific">Tetraselmis chuii</name>
    <dbReference type="NCBI Taxonomy" id="63592"/>
    <lineage>
        <taxon>Eukaryota</taxon>
        <taxon>Viridiplantae</taxon>
        <taxon>Chlorophyta</taxon>
        <taxon>core chlorophytes</taxon>
        <taxon>Chlorodendrophyceae</taxon>
        <taxon>Chlorodendrales</taxon>
        <taxon>Chlorodendraceae</taxon>
        <taxon>Tetraselmis</taxon>
    </lineage>
</organism>
<dbReference type="InterPro" id="IPR019410">
    <property type="entry name" value="Methyltransf_16"/>
</dbReference>
<dbReference type="Gene3D" id="3.40.50.150">
    <property type="entry name" value="Vaccinia Virus protein VP39"/>
    <property type="match status" value="1"/>
</dbReference>
<dbReference type="EMBL" id="HBGG01032713">
    <property type="protein sequence ID" value="CAD9214861.1"/>
    <property type="molecule type" value="Transcribed_RNA"/>
</dbReference>
<evidence type="ECO:0008006" key="2">
    <source>
        <dbReference type="Google" id="ProtNLM"/>
    </source>
</evidence>
<accession>A0A7S1T3C5</accession>
<dbReference type="InterPro" id="IPR029063">
    <property type="entry name" value="SAM-dependent_MTases_sf"/>
</dbReference>
<dbReference type="AlphaFoldDB" id="A0A7S1T3C5"/>
<name>A0A7S1T3C5_9CHLO</name>
<protein>
    <recommendedName>
        <fullName evidence="2">Calmodulin-lysine N-methyltransferase</fullName>
    </recommendedName>
</protein>
<proteinExistence type="predicted"/>
<reference evidence="1" key="1">
    <citation type="submission" date="2021-01" db="EMBL/GenBank/DDBJ databases">
        <authorList>
            <person name="Corre E."/>
            <person name="Pelletier E."/>
            <person name="Niang G."/>
            <person name="Scheremetjew M."/>
            <person name="Finn R."/>
            <person name="Kale V."/>
            <person name="Holt S."/>
            <person name="Cochrane G."/>
            <person name="Meng A."/>
            <person name="Brown T."/>
            <person name="Cohen L."/>
        </authorList>
    </citation>
    <scope>NUCLEOTIDE SEQUENCE</scope>
    <source>
        <strain evidence="1">PLY429</strain>
    </source>
</reference>
<sequence>MVAVLEVNAEMNFPKGLLQEGSSAACDLGHGTVSCHAQKWGEPLIGGPYDLVIGADIVYMDGSFDPLVCTMVQAAAAGAAVVFAYAPQRGDAPSFWDEEPSSRFMDAVEAHFDVEVLQADIQPLPEDKAVAPFGHDTAIWIYNFALRSL</sequence>
<evidence type="ECO:0000313" key="1">
    <source>
        <dbReference type="EMBL" id="CAD9214861.1"/>
    </source>
</evidence>